<organism evidence="1 2">
    <name type="scientific">Caligus rogercresseyi</name>
    <name type="common">Sea louse</name>
    <dbReference type="NCBI Taxonomy" id="217165"/>
    <lineage>
        <taxon>Eukaryota</taxon>
        <taxon>Metazoa</taxon>
        <taxon>Ecdysozoa</taxon>
        <taxon>Arthropoda</taxon>
        <taxon>Crustacea</taxon>
        <taxon>Multicrustacea</taxon>
        <taxon>Hexanauplia</taxon>
        <taxon>Copepoda</taxon>
        <taxon>Siphonostomatoida</taxon>
        <taxon>Caligidae</taxon>
        <taxon>Caligus</taxon>
    </lineage>
</organism>
<feature type="non-terminal residue" evidence="1">
    <location>
        <position position="1"/>
    </location>
</feature>
<dbReference type="EMBL" id="CP045890">
    <property type="protein sequence ID" value="QQP56914.1"/>
    <property type="molecule type" value="Genomic_DNA"/>
</dbReference>
<keyword evidence="2" id="KW-1185">Reference proteome</keyword>
<protein>
    <submittedName>
        <fullName evidence="1">Uncharacterized protein</fullName>
    </submittedName>
</protein>
<name>A0A7T8QVS6_CALRO</name>
<proteinExistence type="predicted"/>
<gene>
    <name evidence="1" type="ORF">FKW44_001743</name>
</gene>
<sequence length="56" mass="6244">SDIVSSKLEKYLSSYGYLPSSRDDGPFAVKPLRTETQIRSAIRNCSILQGLKPLDE</sequence>
<dbReference type="Proteomes" id="UP000595437">
    <property type="component" value="Chromosome 1"/>
</dbReference>
<evidence type="ECO:0000313" key="1">
    <source>
        <dbReference type="EMBL" id="QQP56914.1"/>
    </source>
</evidence>
<accession>A0A7T8QVS6</accession>
<reference evidence="2" key="1">
    <citation type="submission" date="2021-01" db="EMBL/GenBank/DDBJ databases">
        <title>Caligus Genome Assembly.</title>
        <authorList>
            <person name="Gallardo-Escarate C."/>
        </authorList>
    </citation>
    <scope>NUCLEOTIDE SEQUENCE [LARGE SCALE GENOMIC DNA]</scope>
</reference>
<dbReference type="AlphaFoldDB" id="A0A7T8QVS6"/>
<evidence type="ECO:0000313" key="2">
    <source>
        <dbReference type="Proteomes" id="UP000595437"/>
    </source>
</evidence>